<dbReference type="AlphaFoldDB" id="A0A9N9BPP8"/>
<name>A0A9N9BPP8_9GLOM</name>
<keyword evidence="2" id="KW-1185">Reference proteome</keyword>
<evidence type="ECO:0000313" key="2">
    <source>
        <dbReference type="Proteomes" id="UP000789508"/>
    </source>
</evidence>
<reference evidence="1" key="1">
    <citation type="submission" date="2021-06" db="EMBL/GenBank/DDBJ databases">
        <authorList>
            <person name="Kallberg Y."/>
            <person name="Tangrot J."/>
            <person name="Rosling A."/>
        </authorList>
    </citation>
    <scope>NUCLEOTIDE SEQUENCE</scope>
    <source>
        <strain evidence="1">FL130A</strain>
    </source>
</reference>
<organism evidence="1 2">
    <name type="scientific">Ambispora leptoticha</name>
    <dbReference type="NCBI Taxonomy" id="144679"/>
    <lineage>
        <taxon>Eukaryota</taxon>
        <taxon>Fungi</taxon>
        <taxon>Fungi incertae sedis</taxon>
        <taxon>Mucoromycota</taxon>
        <taxon>Glomeromycotina</taxon>
        <taxon>Glomeromycetes</taxon>
        <taxon>Archaeosporales</taxon>
        <taxon>Ambisporaceae</taxon>
        <taxon>Ambispora</taxon>
    </lineage>
</organism>
<comment type="caution">
    <text evidence="1">The sequence shown here is derived from an EMBL/GenBank/DDBJ whole genome shotgun (WGS) entry which is preliminary data.</text>
</comment>
<gene>
    <name evidence="1" type="ORF">ALEPTO_LOCUS6836</name>
</gene>
<sequence length="98" mass="11164">MANNIALNFRINGGGIFELDNVNPTITVRALKTMIRNGNYVTSTIFELYRNDFAREVEENMKDEATVVSNQSCNNNSKTHKHLIWIFTEKQDDIPGSI</sequence>
<dbReference type="OrthoDB" id="2362209at2759"/>
<dbReference type="Proteomes" id="UP000789508">
    <property type="component" value="Unassembled WGS sequence"/>
</dbReference>
<dbReference type="EMBL" id="CAJVPS010002561">
    <property type="protein sequence ID" value="CAG8571529.1"/>
    <property type="molecule type" value="Genomic_DNA"/>
</dbReference>
<evidence type="ECO:0000313" key="1">
    <source>
        <dbReference type="EMBL" id="CAG8571529.1"/>
    </source>
</evidence>
<accession>A0A9N9BPP8</accession>
<proteinExistence type="predicted"/>
<protein>
    <submittedName>
        <fullName evidence="1">237_t:CDS:1</fullName>
    </submittedName>
</protein>